<dbReference type="EMBL" id="LJIX01000006">
    <property type="protein sequence ID" value="KQL18582.1"/>
    <property type="molecule type" value="Genomic_DNA"/>
</dbReference>
<dbReference type="Proteomes" id="UP000050996">
    <property type="component" value="Unassembled WGS sequence"/>
</dbReference>
<dbReference type="InterPro" id="IPR015058">
    <property type="entry name" value="DUF1878"/>
</dbReference>
<protein>
    <submittedName>
        <fullName evidence="1">Uncharacterized protein</fullName>
    </submittedName>
</protein>
<reference evidence="1 2" key="1">
    <citation type="submission" date="2015-09" db="EMBL/GenBank/DDBJ databases">
        <title>Genome sequencing project for genomic taxonomy and phylogenomics of Bacillus-like bacteria.</title>
        <authorList>
            <person name="Liu B."/>
            <person name="Wang J."/>
            <person name="Zhu Y."/>
            <person name="Liu G."/>
            <person name="Chen Q."/>
            <person name="Chen Z."/>
            <person name="Lan J."/>
            <person name="Che J."/>
            <person name="Ge C."/>
            <person name="Shi H."/>
            <person name="Pan Z."/>
            <person name="Liu X."/>
        </authorList>
    </citation>
    <scope>NUCLEOTIDE SEQUENCE [LARGE SCALE GENOMIC DNA]</scope>
    <source>
        <strain evidence="1 2">FJAT-18043</strain>
    </source>
</reference>
<accession>A0A0Q3QLK0</accession>
<dbReference type="STRING" id="1637975.AN957_08380"/>
<dbReference type="Gene3D" id="1.10.3750.10">
    <property type="entry name" value="YhaI-like"/>
    <property type="match status" value="1"/>
</dbReference>
<proteinExistence type="predicted"/>
<sequence>MIDKRRKKVDIYTLMEKINKLEYQQKLLLKVIENPNHSFYKLVVEKSLGQKDVKAFNQLCEELNIKWEEQKAEGFVNFHPLYKEFEKRLHPNLTAYDVIHACIKQQLFLPLMVELRRYL</sequence>
<gene>
    <name evidence="1" type="ORF">AN957_08380</name>
</gene>
<comment type="caution">
    <text evidence="1">The sequence shown here is derived from an EMBL/GenBank/DDBJ whole genome shotgun (WGS) entry which is preliminary data.</text>
</comment>
<dbReference type="InterPro" id="IPR035945">
    <property type="entry name" value="YhaI-like_sf"/>
</dbReference>
<keyword evidence="2" id="KW-1185">Reference proteome</keyword>
<name>A0A0Q3QLK0_9BACI</name>
<dbReference type="SUPFAM" id="SSF109915">
    <property type="entry name" value="Hypothetical protein YhaI"/>
    <property type="match status" value="1"/>
</dbReference>
<dbReference type="Pfam" id="PF08963">
    <property type="entry name" value="DUF1878"/>
    <property type="match status" value="1"/>
</dbReference>
<evidence type="ECO:0000313" key="2">
    <source>
        <dbReference type="Proteomes" id="UP000050996"/>
    </source>
</evidence>
<dbReference type="AlphaFoldDB" id="A0A0Q3QLK0"/>
<organism evidence="1 2">
    <name type="scientific">Cytobacillus solani</name>
    <dbReference type="NCBI Taxonomy" id="1637975"/>
    <lineage>
        <taxon>Bacteria</taxon>
        <taxon>Bacillati</taxon>
        <taxon>Bacillota</taxon>
        <taxon>Bacilli</taxon>
        <taxon>Bacillales</taxon>
        <taxon>Bacillaceae</taxon>
        <taxon>Cytobacillus</taxon>
    </lineage>
</organism>
<dbReference type="PATRIC" id="fig|1637975.4.peg.1426"/>
<evidence type="ECO:0000313" key="1">
    <source>
        <dbReference type="EMBL" id="KQL18582.1"/>
    </source>
</evidence>